<gene>
    <name evidence="2" type="ORF">SAMN05444349_102168</name>
</gene>
<dbReference type="AlphaFoldDB" id="A0A1M4TLZ7"/>
<organism evidence="2 3">
    <name type="scientific">Bacteroides faecichinchillae</name>
    <dbReference type="NCBI Taxonomy" id="871325"/>
    <lineage>
        <taxon>Bacteria</taxon>
        <taxon>Pseudomonadati</taxon>
        <taxon>Bacteroidota</taxon>
        <taxon>Bacteroidia</taxon>
        <taxon>Bacteroidales</taxon>
        <taxon>Bacteroidaceae</taxon>
        <taxon>Bacteroides</taxon>
    </lineage>
</organism>
<reference evidence="2 3" key="1">
    <citation type="submission" date="2016-11" db="EMBL/GenBank/DDBJ databases">
        <authorList>
            <person name="Jaros S."/>
            <person name="Januszkiewicz K."/>
            <person name="Wedrychowicz H."/>
        </authorList>
    </citation>
    <scope>NUCLEOTIDE SEQUENCE [LARGE SCALE GENOMIC DNA]</scope>
    <source>
        <strain evidence="2 3">DSM 26883</strain>
    </source>
</reference>
<proteinExistence type="predicted"/>
<name>A0A1M4TLZ7_9BACE</name>
<dbReference type="Proteomes" id="UP000184436">
    <property type="component" value="Unassembled WGS sequence"/>
</dbReference>
<dbReference type="STRING" id="871325.SAMN05444349_102168"/>
<keyword evidence="3" id="KW-1185">Reference proteome</keyword>
<evidence type="ECO:0008006" key="4">
    <source>
        <dbReference type="Google" id="ProtNLM"/>
    </source>
</evidence>
<dbReference type="RefSeq" id="WP_025073687.1">
    <property type="nucleotide sequence ID" value="NZ_FQVD01000002.1"/>
</dbReference>
<dbReference type="OrthoDB" id="1047975at2"/>
<accession>A0A1M4TLZ7</accession>
<feature type="chain" id="PRO_5030031059" description="Fibronectin type-III domain-containing protein" evidence="1">
    <location>
        <begin position="23"/>
        <end position="146"/>
    </location>
</feature>
<evidence type="ECO:0000313" key="3">
    <source>
        <dbReference type="Proteomes" id="UP000184436"/>
    </source>
</evidence>
<evidence type="ECO:0000313" key="2">
    <source>
        <dbReference type="EMBL" id="SHE45394.1"/>
    </source>
</evidence>
<sequence>MKTLYKLLLLSFLFTWTFSSCSDDDDVTSLIKDPVIDTVAPVSLLRAEVTENENELLVKWTNPMNKDVYRVEISYSAVTARAFSGSPILVEASKGTEGEVLITVPCYDVYTISAVAINKAGIRSPKESVKAEPYLPKATESDDKEE</sequence>
<evidence type="ECO:0000256" key="1">
    <source>
        <dbReference type="SAM" id="SignalP"/>
    </source>
</evidence>
<protein>
    <recommendedName>
        <fullName evidence="4">Fibronectin type-III domain-containing protein</fullName>
    </recommendedName>
</protein>
<dbReference type="EMBL" id="FQVD01000002">
    <property type="protein sequence ID" value="SHE45394.1"/>
    <property type="molecule type" value="Genomic_DNA"/>
</dbReference>
<feature type="signal peptide" evidence="1">
    <location>
        <begin position="1"/>
        <end position="22"/>
    </location>
</feature>
<dbReference type="PROSITE" id="PS51257">
    <property type="entry name" value="PROKAR_LIPOPROTEIN"/>
    <property type="match status" value="1"/>
</dbReference>
<keyword evidence="1" id="KW-0732">Signal</keyword>